<dbReference type="Gramene" id="AUR62040994-RA">
    <property type="protein sequence ID" value="AUR62040994-RA:cds"/>
    <property type="gene ID" value="AUR62040994"/>
</dbReference>
<dbReference type="GO" id="GO:0048564">
    <property type="term" value="P:photosystem I assembly"/>
    <property type="evidence" value="ECO:0007669"/>
    <property type="project" value="InterPro"/>
</dbReference>
<dbReference type="InterPro" id="IPR040340">
    <property type="entry name" value="CEST/Y3IP1"/>
</dbReference>
<evidence type="ECO:0000313" key="1">
    <source>
        <dbReference type="EnsemblPlants" id="AUR62040994-RA:cds"/>
    </source>
</evidence>
<dbReference type="EnsemblPlants" id="AUR62040994-RA">
    <property type="protein sequence ID" value="AUR62040994-RA:cds"/>
    <property type="gene ID" value="AUR62040994"/>
</dbReference>
<evidence type="ECO:0000313" key="2">
    <source>
        <dbReference type="Proteomes" id="UP000596660"/>
    </source>
</evidence>
<dbReference type="GO" id="GO:0009535">
    <property type="term" value="C:chloroplast thylakoid membrane"/>
    <property type="evidence" value="ECO:0007669"/>
    <property type="project" value="InterPro"/>
</dbReference>
<organism evidence="1 2">
    <name type="scientific">Chenopodium quinoa</name>
    <name type="common">Quinoa</name>
    <dbReference type="NCBI Taxonomy" id="63459"/>
    <lineage>
        <taxon>Eukaryota</taxon>
        <taxon>Viridiplantae</taxon>
        <taxon>Streptophyta</taxon>
        <taxon>Embryophyta</taxon>
        <taxon>Tracheophyta</taxon>
        <taxon>Spermatophyta</taxon>
        <taxon>Magnoliopsida</taxon>
        <taxon>eudicotyledons</taxon>
        <taxon>Gunneridae</taxon>
        <taxon>Pentapetalae</taxon>
        <taxon>Caryophyllales</taxon>
        <taxon>Chenopodiaceae</taxon>
        <taxon>Chenopodioideae</taxon>
        <taxon>Atripliceae</taxon>
        <taxon>Chenopodium</taxon>
    </lineage>
</organism>
<dbReference type="AlphaFoldDB" id="A0A803N5X1"/>
<name>A0A803N5X1_CHEQI</name>
<reference evidence="1" key="1">
    <citation type="journal article" date="2017" name="Nature">
        <title>The genome of Chenopodium quinoa.</title>
        <authorList>
            <person name="Jarvis D.E."/>
            <person name="Ho Y.S."/>
            <person name="Lightfoot D.J."/>
            <person name="Schmoeckel S.M."/>
            <person name="Li B."/>
            <person name="Borm T.J.A."/>
            <person name="Ohyanagi H."/>
            <person name="Mineta K."/>
            <person name="Michell C.T."/>
            <person name="Saber N."/>
            <person name="Kharbatia N.M."/>
            <person name="Rupper R.R."/>
            <person name="Sharp A.R."/>
            <person name="Dally N."/>
            <person name="Boughton B.A."/>
            <person name="Woo Y.H."/>
            <person name="Gao G."/>
            <person name="Schijlen E.G.W.M."/>
            <person name="Guo X."/>
            <person name="Momin A.A."/>
            <person name="Negrao S."/>
            <person name="Al-Babili S."/>
            <person name="Gehring C."/>
            <person name="Roessner U."/>
            <person name="Jung C."/>
            <person name="Murphy K."/>
            <person name="Arold S.T."/>
            <person name="Gojobori T."/>
            <person name="van der Linden C.G."/>
            <person name="van Loo E.N."/>
            <person name="Jellen E.N."/>
            <person name="Maughan P.J."/>
            <person name="Tester M."/>
        </authorList>
    </citation>
    <scope>NUCLEOTIDE SEQUENCE [LARGE SCALE GENOMIC DNA]</scope>
    <source>
        <strain evidence="1">cv. PI 614886</strain>
    </source>
</reference>
<dbReference type="GO" id="GO:0080183">
    <property type="term" value="P:response to photooxidative stress"/>
    <property type="evidence" value="ECO:0007669"/>
    <property type="project" value="InterPro"/>
</dbReference>
<dbReference type="Proteomes" id="UP000596660">
    <property type="component" value="Unplaced"/>
</dbReference>
<protein>
    <submittedName>
        <fullName evidence="1">Uncharacterized protein</fullName>
    </submittedName>
</protein>
<proteinExistence type="predicted"/>
<accession>A0A803N5X1</accession>
<sequence>MLADESARIQLDVAQKKKQQLLGKDMVACWATEQAKGPRQLRLPIKSLLPLELERDEAEETELLCLWWLSVLVTRLFVKLTIMIEDPREVERRRLIGIDDSDGPTREDLVAALEEVNDGKIPRDRVALRMLAEEMTSWPNLEAEPSKKTTKNKSLYAKATDTGIDPVVAAKRLNMDWDSAAEIETAENSDDTDVPPVVVSLCSIFIENALTIFPSFLII</sequence>
<dbReference type="PANTHER" id="PTHR33672">
    <property type="entry name" value="YCF3-INTERACTING PROTEIN 1, CHLOROPLASTIC"/>
    <property type="match status" value="1"/>
</dbReference>
<keyword evidence="2" id="KW-1185">Reference proteome</keyword>
<dbReference type="PANTHER" id="PTHR33672:SF3">
    <property type="entry name" value="YCF3-INTERACTING PROTEIN 1, CHLOROPLASTIC"/>
    <property type="match status" value="1"/>
</dbReference>
<reference evidence="1" key="2">
    <citation type="submission" date="2021-03" db="UniProtKB">
        <authorList>
            <consortium name="EnsemblPlants"/>
        </authorList>
    </citation>
    <scope>IDENTIFICATION</scope>
</reference>